<dbReference type="SUPFAM" id="SSF48498">
    <property type="entry name" value="Tetracyclin repressor-like, C-terminal domain"/>
    <property type="match status" value="1"/>
</dbReference>
<reference evidence="6 7" key="1">
    <citation type="submission" date="2020-02" db="EMBL/GenBank/DDBJ databases">
        <title>Whole-genome analyses of novel actinobacteria.</title>
        <authorList>
            <person name="Sahin N."/>
            <person name="Gencbay T."/>
        </authorList>
    </citation>
    <scope>NUCLEOTIDE SEQUENCE [LARGE SCALE GENOMIC DNA]</scope>
    <source>
        <strain evidence="6 7">HC44</strain>
    </source>
</reference>
<feature type="domain" description="HTH tetR-type" evidence="5">
    <location>
        <begin position="1"/>
        <end position="52"/>
    </location>
</feature>
<dbReference type="GO" id="GO:0000976">
    <property type="term" value="F:transcription cis-regulatory region binding"/>
    <property type="evidence" value="ECO:0007669"/>
    <property type="project" value="TreeGrafter"/>
</dbReference>
<keyword evidence="2 4" id="KW-0238">DNA-binding</keyword>
<keyword evidence="1" id="KW-0805">Transcription regulation</keyword>
<keyword evidence="7" id="KW-1185">Reference proteome</keyword>
<dbReference type="GO" id="GO:0003700">
    <property type="term" value="F:DNA-binding transcription factor activity"/>
    <property type="evidence" value="ECO:0007669"/>
    <property type="project" value="TreeGrafter"/>
</dbReference>
<dbReference type="PANTHER" id="PTHR30055:SF234">
    <property type="entry name" value="HTH-TYPE TRANSCRIPTIONAL REGULATOR BETI"/>
    <property type="match status" value="1"/>
</dbReference>
<gene>
    <name evidence="6" type="ORF">G5C60_48970</name>
</gene>
<dbReference type="InterPro" id="IPR001647">
    <property type="entry name" value="HTH_TetR"/>
</dbReference>
<dbReference type="InterPro" id="IPR009057">
    <property type="entry name" value="Homeodomain-like_sf"/>
</dbReference>
<evidence type="ECO:0000313" key="6">
    <source>
        <dbReference type="EMBL" id="NGO15313.1"/>
    </source>
</evidence>
<dbReference type="Pfam" id="PF00440">
    <property type="entry name" value="TetR_N"/>
    <property type="match status" value="1"/>
</dbReference>
<keyword evidence="3" id="KW-0804">Transcription</keyword>
<evidence type="ECO:0000313" key="7">
    <source>
        <dbReference type="Proteomes" id="UP000472335"/>
    </source>
</evidence>
<dbReference type="SUPFAM" id="SSF46689">
    <property type="entry name" value="Homeodomain-like"/>
    <property type="match status" value="1"/>
</dbReference>
<evidence type="ECO:0000259" key="5">
    <source>
        <dbReference type="PROSITE" id="PS50977"/>
    </source>
</evidence>
<dbReference type="PANTHER" id="PTHR30055">
    <property type="entry name" value="HTH-TYPE TRANSCRIPTIONAL REGULATOR RUTR"/>
    <property type="match status" value="1"/>
</dbReference>
<proteinExistence type="predicted"/>
<dbReference type="Proteomes" id="UP000472335">
    <property type="component" value="Unassembled WGS sequence"/>
</dbReference>
<protein>
    <submittedName>
        <fullName evidence="6">TetR/AcrR family transcriptional regulator</fullName>
    </submittedName>
</protein>
<evidence type="ECO:0000256" key="2">
    <source>
        <dbReference type="ARBA" id="ARBA00023125"/>
    </source>
</evidence>
<dbReference type="AlphaFoldDB" id="A0A6G4VNG2"/>
<organism evidence="6 7">
    <name type="scientific">Streptomyces scabichelini</name>
    <dbReference type="NCBI Taxonomy" id="2711217"/>
    <lineage>
        <taxon>Bacteria</taxon>
        <taxon>Bacillati</taxon>
        <taxon>Actinomycetota</taxon>
        <taxon>Actinomycetes</taxon>
        <taxon>Kitasatosporales</taxon>
        <taxon>Streptomycetaceae</taxon>
        <taxon>Streptomyces</taxon>
    </lineage>
</organism>
<evidence type="ECO:0000256" key="4">
    <source>
        <dbReference type="PROSITE-ProRule" id="PRU00335"/>
    </source>
</evidence>
<evidence type="ECO:0000256" key="3">
    <source>
        <dbReference type="ARBA" id="ARBA00023163"/>
    </source>
</evidence>
<name>A0A6G4VNG2_9ACTN</name>
<dbReference type="InterPro" id="IPR050109">
    <property type="entry name" value="HTH-type_TetR-like_transc_reg"/>
</dbReference>
<accession>A0A6G4VNG2</accession>
<comment type="caution">
    <text evidence="6">The sequence shown here is derived from an EMBL/GenBank/DDBJ whole genome shotgun (WGS) entry which is preliminary data.</text>
</comment>
<feature type="DNA-binding region" description="H-T-H motif" evidence="4">
    <location>
        <begin position="15"/>
        <end position="34"/>
    </location>
</feature>
<dbReference type="PROSITE" id="PS50977">
    <property type="entry name" value="HTH_TETR_2"/>
    <property type="match status" value="1"/>
</dbReference>
<sequence>MSAAASVLARDRAATLADIAVAADVGRSTLHRHFSDREELVRAAVRDSIEVLAGSVAGASVDEGSPLEAMRRLVAALVDVGDRLLFLFGDPRVLQEYGPQETGDDQSERSVLDLIERGQAEGVLDPGVSPDWILNVLYALVYTGIEGADRRILPRHGVVPNVIRTLENGIVRGAPEGARARAAEGER</sequence>
<dbReference type="Gene3D" id="1.10.357.10">
    <property type="entry name" value="Tetracycline Repressor, domain 2"/>
    <property type="match status" value="1"/>
</dbReference>
<dbReference type="EMBL" id="JAAKZY010000357">
    <property type="protein sequence ID" value="NGO15313.1"/>
    <property type="molecule type" value="Genomic_DNA"/>
</dbReference>
<evidence type="ECO:0000256" key="1">
    <source>
        <dbReference type="ARBA" id="ARBA00023015"/>
    </source>
</evidence>
<dbReference type="InterPro" id="IPR036271">
    <property type="entry name" value="Tet_transcr_reg_TetR-rel_C_sf"/>
</dbReference>